<gene>
    <name evidence="2" type="ORF">KME15_26435</name>
</gene>
<dbReference type="EMBL" id="JAHHHD010000062">
    <property type="protein sequence ID" value="MBW4662206.1"/>
    <property type="molecule type" value="Genomic_DNA"/>
</dbReference>
<proteinExistence type="predicted"/>
<evidence type="ECO:0000256" key="1">
    <source>
        <dbReference type="SAM" id="MobiDB-lite"/>
    </source>
</evidence>
<sequence>MNRKHSTKIKIEPTPNMGKNEKYKGMQLVPGNINRIYLHTDKKRYLFASCLSLEPLAKLLEKGFKGKRVTSNYDGSMSLEHELGFISRTINDH</sequence>
<accession>A0A951QI29</accession>
<protein>
    <submittedName>
        <fullName evidence="2">Uncharacterized protein</fullName>
    </submittedName>
</protein>
<reference evidence="2" key="2">
    <citation type="journal article" date="2022" name="Microbiol. Resour. Announc.">
        <title>Metagenome Sequencing to Explore Phylogenomics of Terrestrial Cyanobacteria.</title>
        <authorList>
            <person name="Ward R.D."/>
            <person name="Stajich J.E."/>
            <person name="Johansen J.R."/>
            <person name="Huntemann M."/>
            <person name="Clum A."/>
            <person name="Foster B."/>
            <person name="Foster B."/>
            <person name="Roux S."/>
            <person name="Palaniappan K."/>
            <person name="Varghese N."/>
            <person name="Mukherjee S."/>
            <person name="Reddy T.B.K."/>
            <person name="Daum C."/>
            <person name="Copeland A."/>
            <person name="Chen I.A."/>
            <person name="Ivanova N.N."/>
            <person name="Kyrpides N.C."/>
            <person name="Shapiro N."/>
            <person name="Eloe-Fadrosh E.A."/>
            <person name="Pietrasiak N."/>
        </authorList>
    </citation>
    <scope>NUCLEOTIDE SEQUENCE</scope>
    <source>
        <strain evidence="2">UHER 2000/2452</strain>
    </source>
</reference>
<feature type="region of interest" description="Disordered" evidence="1">
    <location>
        <begin position="1"/>
        <end position="23"/>
    </location>
</feature>
<comment type="caution">
    <text evidence="2">The sequence shown here is derived from an EMBL/GenBank/DDBJ whole genome shotgun (WGS) entry which is preliminary data.</text>
</comment>
<evidence type="ECO:0000313" key="3">
    <source>
        <dbReference type="Proteomes" id="UP000757435"/>
    </source>
</evidence>
<organism evidence="2 3">
    <name type="scientific">Drouetiella hepatica Uher 2000/2452</name>
    <dbReference type="NCBI Taxonomy" id="904376"/>
    <lineage>
        <taxon>Bacteria</taxon>
        <taxon>Bacillati</taxon>
        <taxon>Cyanobacteriota</taxon>
        <taxon>Cyanophyceae</taxon>
        <taxon>Oculatellales</taxon>
        <taxon>Oculatellaceae</taxon>
        <taxon>Drouetiella</taxon>
    </lineage>
</organism>
<name>A0A951QI29_9CYAN</name>
<dbReference type="AlphaFoldDB" id="A0A951QI29"/>
<reference evidence="2" key="1">
    <citation type="submission" date="2021-05" db="EMBL/GenBank/DDBJ databases">
        <authorList>
            <person name="Pietrasiak N."/>
            <person name="Ward R."/>
            <person name="Stajich J.E."/>
            <person name="Kurbessoian T."/>
        </authorList>
    </citation>
    <scope>NUCLEOTIDE SEQUENCE</scope>
    <source>
        <strain evidence="2">UHER 2000/2452</strain>
    </source>
</reference>
<evidence type="ECO:0000313" key="2">
    <source>
        <dbReference type="EMBL" id="MBW4662206.1"/>
    </source>
</evidence>
<dbReference type="Proteomes" id="UP000757435">
    <property type="component" value="Unassembled WGS sequence"/>
</dbReference>